<dbReference type="InterPro" id="IPR051010">
    <property type="entry name" value="BCAA_transport"/>
</dbReference>
<evidence type="ECO:0000256" key="2">
    <source>
        <dbReference type="ARBA" id="ARBA00022729"/>
    </source>
</evidence>
<feature type="signal peptide" evidence="3">
    <location>
        <begin position="1"/>
        <end position="28"/>
    </location>
</feature>
<keyword evidence="2 3" id="KW-0732">Signal</keyword>
<feature type="domain" description="Leucine-binding protein" evidence="4">
    <location>
        <begin position="39"/>
        <end position="379"/>
    </location>
</feature>
<dbReference type="PROSITE" id="PS51257">
    <property type="entry name" value="PROKAR_LIPOPROTEIN"/>
    <property type="match status" value="1"/>
</dbReference>
<evidence type="ECO:0000259" key="4">
    <source>
        <dbReference type="Pfam" id="PF13458"/>
    </source>
</evidence>
<organism evidence="5 6">
    <name type="scientific">Faecalicoccus pleomorphus</name>
    <dbReference type="NCBI Taxonomy" id="1323"/>
    <lineage>
        <taxon>Bacteria</taxon>
        <taxon>Bacillati</taxon>
        <taxon>Bacillota</taxon>
        <taxon>Erysipelotrichia</taxon>
        <taxon>Erysipelotrichales</taxon>
        <taxon>Erysipelotrichaceae</taxon>
        <taxon>Faecalicoccus</taxon>
    </lineage>
</organism>
<dbReference type="Gene3D" id="3.40.50.2300">
    <property type="match status" value="2"/>
</dbReference>
<dbReference type="Pfam" id="PF13458">
    <property type="entry name" value="Peripla_BP_6"/>
    <property type="match status" value="1"/>
</dbReference>
<dbReference type="SUPFAM" id="SSF53822">
    <property type="entry name" value="Periplasmic binding protein-like I"/>
    <property type="match status" value="1"/>
</dbReference>
<dbReference type="CDD" id="cd06347">
    <property type="entry name" value="PBP1_ABC_LivK_ligand_binding-like"/>
    <property type="match status" value="1"/>
</dbReference>
<accession>A0A380LT83</accession>
<proteinExistence type="inferred from homology"/>
<dbReference type="RefSeq" id="WP_022789750.1">
    <property type="nucleotide sequence ID" value="NZ_CAUWMU010000002.1"/>
</dbReference>
<name>A0A380LT83_9FIRM</name>
<comment type="similarity">
    <text evidence="1">Belongs to the leucine-binding protein family.</text>
</comment>
<dbReference type="GeneID" id="77462942"/>
<dbReference type="PANTHER" id="PTHR30483">
    <property type="entry name" value="LEUCINE-SPECIFIC-BINDING PROTEIN"/>
    <property type="match status" value="1"/>
</dbReference>
<feature type="chain" id="PRO_5039388414" evidence="3">
    <location>
        <begin position="29"/>
        <end position="392"/>
    </location>
</feature>
<dbReference type="InterPro" id="IPR028081">
    <property type="entry name" value="Leu-bd"/>
</dbReference>
<dbReference type="OrthoDB" id="9783240at2"/>
<evidence type="ECO:0000256" key="3">
    <source>
        <dbReference type="SAM" id="SignalP"/>
    </source>
</evidence>
<keyword evidence="6" id="KW-1185">Reference proteome</keyword>
<reference evidence="5 6" key="1">
    <citation type="submission" date="2018-06" db="EMBL/GenBank/DDBJ databases">
        <authorList>
            <consortium name="Pathogen Informatics"/>
            <person name="Doyle S."/>
        </authorList>
    </citation>
    <scope>NUCLEOTIDE SEQUENCE [LARGE SCALE GENOMIC DNA]</scope>
    <source>
        <strain evidence="5 6">NCTC11087</strain>
    </source>
</reference>
<dbReference type="EMBL" id="UHFX01000003">
    <property type="protein sequence ID" value="SUO05076.1"/>
    <property type="molecule type" value="Genomic_DNA"/>
</dbReference>
<dbReference type="Proteomes" id="UP000255523">
    <property type="component" value="Unassembled WGS sequence"/>
</dbReference>
<dbReference type="AlphaFoldDB" id="A0A380LT83"/>
<evidence type="ECO:0000256" key="1">
    <source>
        <dbReference type="ARBA" id="ARBA00010062"/>
    </source>
</evidence>
<protein>
    <submittedName>
        <fullName evidence="5">Branched-chain amino acid ABC transporter substrate-binding protein</fullName>
    </submittedName>
</protein>
<evidence type="ECO:0000313" key="5">
    <source>
        <dbReference type="EMBL" id="SUO05076.1"/>
    </source>
</evidence>
<evidence type="ECO:0000313" key="6">
    <source>
        <dbReference type="Proteomes" id="UP000255523"/>
    </source>
</evidence>
<dbReference type="PANTHER" id="PTHR30483:SF6">
    <property type="entry name" value="PERIPLASMIC BINDING PROTEIN OF ABC TRANSPORTER FOR NATURAL AMINO ACIDS"/>
    <property type="match status" value="1"/>
</dbReference>
<sequence>MKGRVFKVFTSSALAVGLLAGCSSGGGAGAGKTLADGDTVTIGLNFELSGDTASYGTAEYNGAKLAIDQYNASDDAKYKIEIAEQDNKGDNAESTTAATRLITEDGASVLIGPATSGTSIATYQVASDNAVPVISPSATQIDATTNDNGETYPYAFRVCFEDSYQGAAMAQYAYDTLGVKKAAIINQVSDYGQGLAETFKEDFTEKGGEIVAEKSYNAGDTDFASILTDMKSKDFDVLYIAGYYQEAGLIIKQARDMGIDTPIVGADGFESEVLSQLAGAENLNNTYYTTCYTTLNAGDELTNFIDSYTEEYGEAPNMFSALAYDSANLALQALEEAGATGEELKNTLEGIEFSGITGSFTFDDTHSPIKTVMIVELENGVQTAATEVEVEQ</sequence>
<dbReference type="InterPro" id="IPR028082">
    <property type="entry name" value="Peripla_BP_I"/>
</dbReference>
<gene>
    <name evidence="5" type="primary">livK</name>
    <name evidence="5" type="ORF">NCTC11087_02011</name>
</gene>